<comment type="subcellular location">
    <subcellularLocation>
        <location evidence="2">Secreted</location>
    </subcellularLocation>
</comment>
<protein>
    <recommendedName>
        <fullName evidence="4">rhamnogalacturonan endolyase</fullName>
        <ecNumber evidence="4">4.2.2.23</ecNumber>
    </recommendedName>
</protein>
<sequence>MAPIGVTMHIQENYVIIDNGILQLTLSKPGGIVTGVKYNGVDNLMEILNNESNRGYWDIVWNVPQGSGIFDVILGTEFNVILEDENQVEVSFTRKWDPSLKGTLVPLNIDKRFIVLRGSSGFYTYGIFEHLDGWPDFNLDEARIAFKLRKDKFQYMAMADNRQRIMPSPDDRLQGRCQPLAYPEAVVLVNPTNPELKGEVDDKYQYSCDNKDNKVHGWISMDPPIGFWQITPSNEFRTGGPTKQSLTSHVGPTMLAIFVSAHYSGEDLVPKFRNGEHWKKVFGPVFMYLNSSLYPGDYKLLWDDANVQMQTEVESWPYSFPISDDFQKSEQRGCVSGRLLVRDRYINHEDICASSAYIGLALPGEAGSWQRESKGYQFWTKTDEKGCFFISNARTGDYNLYAWCPGFIGDYMFDVTLTITPGNVIDLGELVYEPPRDGPTLWEIGIPNRSAKEFYVPDPNPLYINKLYVNHPDKFRQYGLWERYAELYPDNNLIYTVGVSDYTKDWFFAQVTKKGEGNAFLQTTWQIKFKLDEVNKNGIYKLRVAIAMSAVAELQVRFNELKTVSQPRFSTGLIGKDNAIARHGIHGLYWLFNIDVKSDWLVEGDNIIHFTQPRCTSPFQGIMYDYIRMEGPPKEDV</sequence>
<keyword evidence="6" id="KW-0732">Signal</keyword>
<dbReference type="InterPro" id="IPR013784">
    <property type="entry name" value="Carb-bd-like_fold"/>
</dbReference>
<evidence type="ECO:0000313" key="11">
    <source>
        <dbReference type="RefSeq" id="XP_039134424.1"/>
    </source>
</evidence>
<name>A0AB40C4Z2_DIOCR</name>
<dbReference type="GO" id="GO:0030246">
    <property type="term" value="F:carbohydrate binding"/>
    <property type="evidence" value="ECO:0007669"/>
    <property type="project" value="InterPro"/>
</dbReference>
<dbReference type="GO" id="GO:0102210">
    <property type="term" value="F:rhamnogalacturonan endolyase activity"/>
    <property type="evidence" value="ECO:0007669"/>
    <property type="project" value="UniProtKB-EC"/>
</dbReference>
<dbReference type="SUPFAM" id="SSF49452">
    <property type="entry name" value="Starch-binding domain-like"/>
    <property type="match status" value="1"/>
</dbReference>
<feature type="domain" description="Rhamnogalacturonan lyase" evidence="9">
    <location>
        <begin position="354"/>
        <end position="426"/>
    </location>
</feature>
<feature type="domain" description="Rhamnogalacturonan lyase" evidence="8">
    <location>
        <begin position="440"/>
        <end position="629"/>
    </location>
</feature>
<dbReference type="Gene3D" id="2.60.120.260">
    <property type="entry name" value="Galactose-binding domain-like"/>
    <property type="match status" value="1"/>
</dbReference>
<gene>
    <name evidence="11" type="primary">LOC120271816</name>
</gene>
<dbReference type="InterPro" id="IPR051850">
    <property type="entry name" value="Polysacch_Lyase_4"/>
</dbReference>
<dbReference type="RefSeq" id="XP_039134424.1">
    <property type="nucleotide sequence ID" value="XM_039278490.1"/>
</dbReference>
<dbReference type="Pfam" id="PF14686">
    <property type="entry name" value="fn3_3"/>
    <property type="match status" value="1"/>
</dbReference>
<comment type="catalytic activity">
    <reaction evidence="1">
        <text>Endotype eliminative cleavage of L-alpha-rhamnopyranosyl-(1-&gt;4)-alpha-D-galactopyranosyluronic acid bonds of rhamnogalacturonan I domains in ramified hairy regions of pectin leaving L-rhamnopyranose at the reducing end and 4-deoxy-4,5-unsaturated D-galactopyranosyluronic acid at the non-reducing end.</text>
        <dbReference type="EC" id="4.2.2.23"/>
    </reaction>
</comment>
<dbReference type="SUPFAM" id="SSF74650">
    <property type="entry name" value="Galactose mutarotase-like"/>
    <property type="match status" value="1"/>
</dbReference>
<keyword evidence="7 11" id="KW-0456">Lyase</keyword>
<dbReference type="Pfam" id="PF06045">
    <property type="entry name" value="Rhamnogal_lyase"/>
    <property type="match status" value="1"/>
</dbReference>
<evidence type="ECO:0000259" key="9">
    <source>
        <dbReference type="Pfam" id="PF14686"/>
    </source>
</evidence>
<dbReference type="GeneID" id="120271816"/>
<dbReference type="GO" id="GO:0005975">
    <property type="term" value="P:carbohydrate metabolic process"/>
    <property type="evidence" value="ECO:0007669"/>
    <property type="project" value="InterPro"/>
</dbReference>
<dbReference type="InterPro" id="IPR029413">
    <property type="entry name" value="RG-lyase_II"/>
</dbReference>
<dbReference type="EC" id="4.2.2.23" evidence="4"/>
<dbReference type="InterPro" id="IPR008979">
    <property type="entry name" value="Galactose-bd-like_sf"/>
</dbReference>
<dbReference type="CDD" id="cd10317">
    <property type="entry name" value="RGL4_C"/>
    <property type="match status" value="1"/>
</dbReference>
<evidence type="ECO:0000256" key="5">
    <source>
        <dbReference type="ARBA" id="ARBA00022525"/>
    </source>
</evidence>
<dbReference type="CDD" id="cd10316">
    <property type="entry name" value="RGL4_M"/>
    <property type="match status" value="1"/>
</dbReference>
<dbReference type="FunFam" id="2.60.40.1120:FF:000033">
    <property type="entry name" value="Rhamnogalacturonate lyase B"/>
    <property type="match status" value="1"/>
</dbReference>
<dbReference type="InterPro" id="IPR014718">
    <property type="entry name" value="GH-type_carb-bd"/>
</dbReference>
<dbReference type="PANTHER" id="PTHR32018:SF1">
    <property type="entry name" value="RHAMNOGALACTURONAN ENDOLYASE"/>
    <property type="match status" value="1"/>
</dbReference>
<evidence type="ECO:0000256" key="7">
    <source>
        <dbReference type="ARBA" id="ARBA00023239"/>
    </source>
</evidence>
<evidence type="ECO:0000256" key="1">
    <source>
        <dbReference type="ARBA" id="ARBA00001324"/>
    </source>
</evidence>
<dbReference type="InterPro" id="IPR029411">
    <property type="entry name" value="RG-lyase_III"/>
</dbReference>
<comment type="similarity">
    <text evidence="3">Belongs to the polysaccharide lyase 4 family.</text>
</comment>
<dbReference type="InterPro" id="IPR010325">
    <property type="entry name" value="Rhamnogal_lyase"/>
</dbReference>
<keyword evidence="5" id="KW-0964">Secreted</keyword>
<dbReference type="Gene3D" id="2.60.40.1120">
    <property type="entry name" value="Carboxypeptidase-like, regulatory domain"/>
    <property type="match status" value="1"/>
</dbReference>
<evidence type="ECO:0000256" key="6">
    <source>
        <dbReference type="ARBA" id="ARBA00022729"/>
    </source>
</evidence>
<dbReference type="Proteomes" id="UP001515500">
    <property type="component" value="Chromosome 11"/>
</dbReference>
<dbReference type="SUPFAM" id="SSF49785">
    <property type="entry name" value="Galactose-binding domain-like"/>
    <property type="match status" value="1"/>
</dbReference>
<evidence type="ECO:0000256" key="4">
    <source>
        <dbReference type="ARBA" id="ARBA00012437"/>
    </source>
</evidence>
<dbReference type="AlphaFoldDB" id="A0AB40C4Z2"/>
<keyword evidence="10" id="KW-1185">Reference proteome</keyword>
<proteinExistence type="inferred from homology"/>
<dbReference type="InterPro" id="IPR011013">
    <property type="entry name" value="Gal_mutarotase_sf_dom"/>
</dbReference>
<dbReference type="PANTHER" id="PTHR32018">
    <property type="entry name" value="RHAMNOGALACTURONATE LYASE FAMILY PROTEIN"/>
    <property type="match status" value="1"/>
</dbReference>
<dbReference type="Pfam" id="PF14683">
    <property type="entry name" value="CBM-like"/>
    <property type="match status" value="1"/>
</dbReference>
<dbReference type="GO" id="GO:0005576">
    <property type="term" value="C:extracellular region"/>
    <property type="evidence" value="ECO:0007669"/>
    <property type="project" value="UniProtKB-SubCell"/>
</dbReference>
<reference evidence="11" key="1">
    <citation type="submission" date="2025-08" db="UniProtKB">
        <authorList>
            <consortium name="RefSeq"/>
        </authorList>
    </citation>
    <scope>IDENTIFICATION</scope>
</reference>
<evidence type="ECO:0000313" key="10">
    <source>
        <dbReference type="Proteomes" id="UP001515500"/>
    </source>
</evidence>
<evidence type="ECO:0000256" key="3">
    <source>
        <dbReference type="ARBA" id="ARBA00010418"/>
    </source>
</evidence>
<evidence type="ECO:0000256" key="2">
    <source>
        <dbReference type="ARBA" id="ARBA00004613"/>
    </source>
</evidence>
<organism evidence="10 11">
    <name type="scientific">Dioscorea cayennensis subsp. rotundata</name>
    <name type="common">White Guinea yam</name>
    <name type="synonym">Dioscorea rotundata</name>
    <dbReference type="NCBI Taxonomy" id="55577"/>
    <lineage>
        <taxon>Eukaryota</taxon>
        <taxon>Viridiplantae</taxon>
        <taxon>Streptophyta</taxon>
        <taxon>Embryophyta</taxon>
        <taxon>Tracheophyta</taxon>
        <taxon>Spermatophyta</taxon>
        <taxon>Magnoliopsida</taxon>
        <taxon>Liliopsida</taxon>
        <taxon>Dioscoreales</taxon>
        <taxon>Dioscoreaceae</taxon>
        <taxon>Dioscorea</taxon>
    </lineage>
</organism>
<dbReference type="CDD" id="cd10320">
    <property type="entry name" value="RGL4_N"/>
    <property type="match status" value="1"/>
</dbReference>
<evidence type="ECO:0000259" key="8">
    <source>
        <dbReference type="Pfam" id="PF14683"/>
    </source>
</evidence>
<dbReference type="Gene3D" id="2.70.98.10">
    <property type="match status" value="1"/>
</dbReference>
<accession>A0AB40C4Z2</accession>